<keyword evidence="2" id="KW-1185">Reference proteome</keyword>
<dbReference type="KEGG" id="ncc:104944559"/>
<feature type="compositionally biased region" description="Low complexity" evidence="1">
    <location>
        <begin position="247"/>
        <end position="271"/>
    </location>
</feature>
<evidence type="ECO:0000256" key="1">
    <source>
        <dbReference type="SAM" id="MobiDB-lite"/>
    </source>
</evidence>
<feature type="region of interest" description="Disordered" evidence="1">
    <location>
        <begin position="80"/>
        <end position="107"/>
    </location>
</feature>
<dbReference type="RefSeq" id="XP_010768410.1">
    <property type="nucleotide sequence ID" value="XM_010770108.1"/>
</dbReference>
<dbReference type="Proteomes" id="UP000504611">
    <property type="component" value="Unplaced"/>
</dbReference>
<dbReference type="PANTHER" id="PTHR15721">
    <property type="entry name" value="KIAA0586 PROTEIN"/>
    <property type="match status" value="1"/>
</dbReference>
<feature type="compositionally biased region" description="Low complexity" evidence="1">
    <location>
        <begin position="203"/>
        <end position="231"/>
    </location>
</feature>
<sequence>MYSEEAAMTSQQQVAGSSAPTGRARPVSALKGTGSQPAGGRVRTGSQAAGTGSRAQGAEPDASSGEAYLSRLYGRAAYEGQRRSLKKSPYLRLSSPAPPPSRKPRPRLLETVTGVKVKSCKTQTCLAPPLTPATGRPHDIIISPSLLTSGVLTLTPVAMAIPLGRRRMDSSFRRVLESQQEVTSPPRPREVAVGDGVPELQVEEPPSTAEAPPLPPSTAEAHPLPPSTAETPPLPPSTVEAHPLPPSTAEAPPLPPSTAEANPLPPSTAEAPPLPPPAETPEQEEEEEDIFPGTHFLSVADVVQ</sequence>
<dbReference type="Pfam" id="PF15324">
    <property type="entry name" value="TALPID3"/>
    <property type="match status" value="1"/>
</dbReference>
<feature type="compositionally biased region" description="Polar residues" evidence="1">
    <location>
        <begin position="44"/>
        <end position="54"/>
    </location>
</feature>
<accession>A0A6I9N324</accession>
<dbReference type="OrthoDB" id="10057439at2759"/>
<feature type="region of interest" description="Disordered" evidence="1">
    <location>
        <begin position="202"/>
        <end position="289"/>
    </location>
</feature>
<dbReference type="PANTHER" id="PTHR15721:SF2">
    <property type="entry name" value="PROTEIN TALPID3"/>
    <property type="match status" value="1"/>
</dbReference>
<evidence type="ECO:0000313" key="3">
    <source>
        <dbReference type="RefSeq" id="XP_010768410.1"/>
    </source>
</evidence>
<protein>
    <submittedName>
        <fullName evidence="3">Protein TALPID3-like</fullName>
    </submittedName>
</protein>
<feature type="non-terminal residue" evidence="3">
    <location>
        <position position="304"/>
    </location>
</feature>
<proteinExistence type="predicted"/>
<organism evidence="2 3">
    <name type="scientific">Notothenia coriiceps</name>
    <name type="common">black rockcod</name>
    <dbReference type="NCBI Taxonomy" id="8208"/>
    <lineage>
        <taxon>Eukaryota</taxon>
        <taxon>Metazoa</taxon>
        <taxon>Chordata</taxon>
        <taxon>Craniata</taxon>
        <taxon>Vertebrata</taxon>
        <taxon>Euteleostomi</taxon>
        <taxon>Actinopterygii</taxon>
        <taxon>Neopterygii</taxon>
        <taxon>Teleostei</taxon>
        <taxon>Neoteleostei</taxon>
        <taxon>Acanthomorphata</taxon>
        <taxon>Eupercaria</taxon>
        <taxon>Perciformes</taxon>
        <taxon>Notothenioidei</taxon>
        <taxon>Nototheniidae</taxon>
        <taxon>Notothenia</taxon>
    </lineage>
</organism>
<dbReference type="GO" id="GO:0007224">
    <property type="term" value="P:smoothened signaling pathway"/>
    <property type="evidence" value="ECO:0007669"/>
    <property type="project" value="InterPro"/>
</dbReference>
<feature type="region of interest" description="Disordered" evidence="1">
    <location>
        <begin position="1"/>
        <end position="64"/>
    </location>
</feature>
<feature type="compositionally biased region" description="Polar residues" evidence="1">
    <location>
        <begin position="8"/>
        <end position="20"/>
    </location>
</feature>
<gene>
    <name evidence="3" type="primary">LOC104944559</name>
</gene>
<reference evidence="3" key="1">
    <citation type="submission" date="2025-08" db="UniProtKB">
        <authorList>
            <consortium name="RefSeq"/>
        </authorList>
    </citation>
    <scope>IDENTIFICATION</scope>
    <source>
        <tissue evidence="3">Muscle</tissue>
    </source>
</reference>
<dbReference type="AlphaFoldDB" id="A0A6I9N324"/>
<dbReference type="GO" id="GO:0036064">
    <property type="term" value="C:ciliary basal body"/>
    <property type="evidence" value="ECO:0007669"/>
    <property type="project" value="TreeGrafter"/>
</dbReference>
<evidence type="ECO:0000313" key="2">
    <source>
        <dbReference type="Proteomes" id="UP000504611"/>
    </source>
</evidence>
<name>A0A6I9N324_9TELE</name>
<dbReference type="InterPro" id="IPR029246">
    <property type="entry name" value="TALPID3"/>
</dbReference>
<dbReference type="GO" id="GO:0005814">
    <property type="term" value="C:centriole"/>
    <property type="evidence" value="ECO:0007669"/>
    <property type="project" value="TreeGrafter"/>
</dbReference>
<dbReference type="GeneID" id="104944559"/>